<dbReference type="Pfam" id="PF02653">
    <property type="entry name" value="BPD_transp_2"/>
    <property type="match status" value="1"/>
</dbReference>
<dbReference type="GO" id="GO:0015808">
    <property type="term" value="P:L-alanine transport"/>
    <property type="evidence" value="ECO:0007669"/>
    <property type="project" value="TreeGrafter"/>
</dbReference>
<evidence type="ECO:0000256" key="3">
    <source>
        <dbReference type="ARBA" id="ARBA00022475"/>
    </source>
</evidence>
<feature type="transmembrane region" description="Helical" evidence="10">
    <location>
        <begin position="12"/>
        <end position="33"/>
    </location>
</feature>
<evidence type="ECO:0000256" key="7">
    <source>
        <dbReference type="ARBA" id="ARBA00022989"/>
    </source>
</evidence>
<feature type="transmembrane region" description="Helical" evidence="10">
    <location>
        <begin position="190"/>
        <end position="215"/>
    </location>
</feature>
<keyword evidence="7 10" id="KW-1133">Transmembrane helix</keyword>
<evidence type="ECO:0000313" key="12">
    <source>
        <dbReference type="Proteomes" id="UP000095209"/>
    </source>
</evidence>
<keyword evidence="5 10" id="KW-0812">Transmembrane</keyword>
<evidence type="ECO:0000256" key="2">
    <source>
        <dbReference type="ARBA" id="ARBA00022448"/>
    </source>
</evidence>
<dbReference type="CDD" id="cd06582">
    <property type="entry name" value="TM_PBP1_LivH_like"/>
    <property type="match status" value="1"/>
</dbReference>
<keyword evidence="8 10" id="KW-0472">Membrane</keyword>
<dbReference type="EMBL" id="MJEH01000022">
    <property type="protein sequence ID" value="OEH92678.1"/>
    <property type="molecule type" value="Genomic_DNA"/>
</dbReference>
<sequence length="294" mass="31076">MFLEQLINGLTLGSIYAIVALGYTLVFGVLGIINMAHGEIFMFGAFMGVVITYTLELPLVLAFAVAIVITGILGLFLEWLALRPLRGKKGVSHLAPLISTIGVSIFLENLAHHLFGAGNHPFRTSFSELSFQIGSVTVYAVQLVIFIIAIILMVGLSFWLSKTKAGKALRACAEDLDAASLLGVNTKKMITMTVIIASAMGGIAGVLVGMAFNSVTPQMGLSMGLKGLAIIILGGMGSIRGAMFGGLILGLSETMIVVFGESGYRDAIAFVAIIIILLVRPQGLFGQAEPEARR</sequence>
<dbReference type="AlphaFoldDB" id="A0A1E5LF19"/>
<keyword evidence="4" id="KW-0997">Cell inner membrane</keyword>
<evidence type="ECO:0000256" key="6">
    <source>
        <dbReference type="ARBA" id="ARBA00022970"/>
    </source>
</evidence>
<keyword evidence="2" id="KW-0813">Transport</keyword>
<feature type="transmembrane region" description="Helical" evidence="10">
    <location>
        <begin position="136"/>
        <end position="160"/>
    </location>
</feature>
<feature type="transmembrane region" description="Helical" evidence="10">
    <location>
        <begin position="227"/>
        <end position="251"/>
    </location>
</feature>
<accession>A0A1E5LF19</accession>
<dbReference type="GO" id="GO:0042941">
    <property type="term" value="P:D-alanine transmembrane transport"/>
    <property type="evidence" value="ECO:0007669"/>
    <property type="project" value="TreeGrafter"/>
</dbReference>
<reference evidence="11 12" key="1">
    <citation type="submission" date="2016-08" db="EMBL/GenBank/DDBJ databases">
        <title>Genome of Bacillus solimangrovi GH2-4.</title>
        <authorList>
            <person name="Lim S."/>
            <person name="Kim B.-C."/>
        </authorList>
    </citation>
    <scope>NUCLEOTIDE SEQUENCE [LARGE SCALE GENOMIC DNA]</scope>
    <source>
        <strain evidence="11 12">GH2-4</strain>
    </source>
</reference>
<dbReference type="OrthoDB" id="9807115at2"/>
<dbReference type="RefSeq" id="WP_069717119.1">
    <property type="nucleotide sequence ID" value="NZ_MJEH01000022.1"/>
</dbReference>
<dbReference type="PANTHER" id="PTHR11795:SF371">
    <property type="entry name" value="HIGH-AFFINITY BRANCHED-CHAIN AMINO ACID TRANSPORT SYSTEM PERMEASE PROTEIN LIVH"/>
    <property type="match status" value="1"/>
</dbReference>
<evidence type="ECO:0000256" key="9">
    <source>
        <dbReference type="ARBA" id="ARBA00037998"/>
    </source>
</evidence>
<comment type="caution">
    <text evidence="11">The sequence shown here is derived from an EMBL/GenBank/DDBJ whole genome shotgun (WGS) entry which is preliminary data.</text>
</comment>
<proteinExistence type="inferred from homology"/>
<evidence type="ECO:0000313" key="11">
    <source>
        <dbReference type="EMBL" id="OEH92678.1"/>
    </source>
</evidence>
<organism evidence="11 12">
    <name type="scientific">Bacillus solimangrovi</name>
    <dbReference type="NCBI Taxonomy" id="1305675"/>
    <lineage>
        <taxon>Bacteria</taxon>
        <taxon>Bacillati</taxon>
        <taxon>Bacillota</taxon>
        <taxon>Bacilli</taxon>
        <taxon>Bacillales</taxon>
        <taxon>Bacillaceae</taxon>
        <taxon>Bacillus</taxon>
    </lineage>
</organism>
<dbReference type="GO" id="GO:0015190">
    <property type="term" value="F:L-leucine transmembrane transporter activity"/>
    <property type="evidence" value="ECO:0007669"/>
    <property type="project" value="TreeGrafter"/>
</dbReference>
<comment type="subcellular location">
    <subcellularLocation>
        <location evidence="1">Cell membrane</location>
        <topology evidence="1">Multi-pass membrane protein</topology>
    </subcellularLocation>
</comment>
<name>A0A1E5LF19_9BACI</name>
<dbReference type="GO" id="GO:1903806">
    <property type="term" value="P:L-isoleucine import across plasma membrane"/>
    <property type="evidence" value="ECO:0007669"/>
    <property type="project" value="TreeGrafter"/>
</dbReference>
<dbReference type="InterPro" id="IPR052157">
    <property type="entry name" value="BCAA_transport_permease"/>
</dbReference>
<evidence type="ECO:0000256" key="10">
    <source>
        <dbReference type="SAM" id="Phobius"/>
    </source>
</evidence>
<dbReference type="GO" id="GO:0015188">
    <property type="term" value="F:L-isoleucine transmembrane transporter activity"/>
    <property type="evidence" value="ECO:0007669"/>
    <property type="project" value="TreeGrafter"/>
</dbReference>
<feature type="transmembrane region" description="Helical" evidence="10">
    <location>
        <begin position="61"/>
        <end position="82"/>
    </location>
</feature>
<feature type="transmembrane region" description="Helical" evidence="10">
    <location>
        <begin position="40"/>
        <end position="55"/>
    </location>
</feature>
<comment type="similarity">
    <text evidence="9">Belongs to the binding-protein-dependent transport system permease family. LivHM subfamily.</text>
</comment>
<feature type="transmembrane region" description="Helical" evidence="10">
    <location>
        <begin position="94"/>
        <end position="116"/>
    </location>
</feature>
<dbReference type="GO" id="GO:0015192">
    <property type="term" value="F:L-phenylalanine transmembrane transporter activity"/>
    <property type="evidence" value="ECO:0007669"/>
    <property type="project" value="TreeGrafter"/>
</dbReference>
<keyword evidence="6" id="KW-0029">Amino-acid transport</keyword>
<dbReference type="GO" id="GO:0005886">
    <property type="term" value="C:plasma membrane"/>
    <property type="evidence" value="ECO:0007669"/>
    <property type="project" value="UniProtKB-SubCell"/>
</dbReference>
<keyword evidence="12" id="KW-1185">Reference proteome</keyword>
<dbReference type="Proteomes" id="UP000095209">
    <property type="component" value="Unassembled WGS sequence"/>
</dbReference>
<dbReference type="GO" id="GO:0005304">
    <property type="term" value="F:L-valine transmembrane transporter activity"/>
    <property type="evidence" value="ECO:0007669"/>
    <property type="project" value="TreeGrafter"/>
</dbReference>
<dbReference type="InterPro" id="IPR001851">
    <property type="entry name" value="ABC_transp_permease"/>
</dbReference>
<gene>
    <name evidence="11" type="ORF">BFG57_01340</name>
</gene>
<dbReference type="STRING" id="1305675.BFG57_01340"/>
<keyword evidence="3" id="KW-1003">Cell membrane</keyword>
<protein>
    <submittedName>
        <fullName evidence="11">ABC transporter permease</fullName>
    </submittedName>
</protein>
<evidence type="ECO:0000256" key="5">
    <source>
        <dbReference type="ARBA" id="ARBA00022692"/>
    </source>
</evidence>
<evidence type="ECO:0000256" key="1">
    <source>
        <dbReference type="ARBA" id="ARBA00004651"/>
    </source>
</evidence>
<feature type="transmembrane region" description="Helical" evidence="10">
    <location>
        <begin position="263"/>
        <end position="280"/>
    </location>
</feature>
<dbReference type="PANTHER" id="PTHR11795">
    <property type="entry name" value="BRANCHED-CHAIN AMINO ACID TRANSPORT SYSTEM PERMEASE PROTEIN LIVH"/>
    <property type="match status" value="1"/>
</dbReference>
<evidence type="ECO:0000256" key="4">
    <source>
        <dbReference type="ARBA" id="ARBA00022519"/>
    </source>
</evidence>
<evidence type="ECO:0000256" key="8">
    <source>
        <dbReference type="ARBA" id="ARBA00023136"/>
    </source>
</evidence>